<evidence type="ECO:0000256" key="1">
    <source>
        <dbReference type="SAM" id="Phobius"/>
    </source>
</evidence>
<dbReference type="AlphaFoldDB" id="B4VJ95"/>
<proteinExistence type="predicted"/>
<feature type="transmembrane region" description="Helical" evidence="1">
    <location>
        <begin position="33"/>
        <end position="51"/>
    </location>
</feature>
<name>B4VJ95_9CYAN</name>
<sequence length="96" mass="10650">MVQTQFIAGIVIAALLLVSVIGRAVYAERQTYWLALLGLMFLSCFIVIRASSFHHIDALIGWQVVGLRMNWILEIGGIACIAIAAIRTIFKRMSLT</sequence>
<gene>
    <name evidence="2" type="ORF">MC7420_7958</name>
</gene>
<keyword evidence="1" id="KW-0472">Membrane</keyword>
<evidence type="ECO:0000313" key="3">
    <source>
        <dbReference type="Proteomes" id="UP000003835"/>
    </source>
</evidence>
<keyword evidence="1" id="KW-0812">Transmembrane</keyword>
<dbReference type="HOGENOM" id="CLU_2354902_0_0_3"/>
<feature type="transmembrane region" description="Helical" evidence="1">
    <location>
        <begin position="71"/>
        <end position="90"/>
    </location>
</feature>
<dbReference type="EMBL" id="DS989842">
    <property type="protein sequence ID" value="EDX78220.1"/>
    <property type="molecule type" value="Genomic_DNA"/>
</dbReference>
<keyword evidence="1" id="KW-1133">Transmembrane helix</keyword>
<feature type="transmembrane region" description="Helical" evidence="1">
    <location>
        <begin position="6"/>
        <end position="26"/>
    </location>
</feature>
<evidence type="ECO:0000313" key="2">
    <source>
        <dbReference type="EMBL" id="EDX78220.1"/>
    </source>
</evidence>
<dbReference type="Proteomes" id="UP000003835">
    <property type="component" value="Unassembled WGS sequence"/>
</dbReference>
<accession>B4VJ95</accession>
<reference evidence="2 3" key="1">
    <citation type="submission" date="2008-07" db="EMBL/GenBank/DDBJ databases">
        <authorList>
            <person name="Tandeau de Marsac N."/>
            <person name="Ferriera S."/>
            <person name="Johnson J."/>
            <person name="Kravitz S."/>
            <person name="Beeson K."/>
            <person name="Sutton G."/>
            <person name="Rogers Y.-H."/>
            <person name="Friedman R."/>
            <person name="Frazier M."/>
            <person name="Venter J.C."/>
        </authorList>
    </citation>
    <scope>NUCLEOTIDE SEQUENCE [LARGE SCALE GENOMIC DNA]</scope>
    <source>
        <strain evidence="2 3">PCC 7420</strain>
    </source>
</reference>
<keyword evidence="3" id="KW-1185">Reference proteome</keyword>
<protein>
    <submittedName>
        <fullName evidence="2">Uncharacterized protein</fullName>
    </submittedName>
</protein>
<dbReference type="eggNOG" id="ENOG5032QVG">
    <property type="taxonomic scope" value="Bacteria"/>
</dbReference>
<organism evidence="2 3">
    <name type="scientific">Coleofasciculus chthonoplastes PCC 7420</name>
    <dbReference type="NCBI Taxonomy" id="118168"/>
    <lineage>
        <taxon>Bacteria</taxon>
        <taxon>Bacillati</taxon>
        <taxon>Cyanobacteriota</taxon>
        <taxon>Cyanophyceae</taxon>
        <taxon>Coleofasciculales</taxon>
        <taxon>Coleofasciculaceae</taxon>
        <taxon>Coleofasciculus</taxon>
    </lineage>
</organism>